<accession>A0ABV0KX29</accession>
<comment type="caution">
    <text evidence="1">The sequence shown here is derived from an EMBL/GenBank/DDBJ whole genome shotgun (WGS) entry which is preliminary data.</text>
</comment>
<reference evidence="1 2" key="1">
    <citation type="submission" date="2022-04" db="EMBL/GenBank/DDBJ databases">
        <title>Positive selection, recombination, and allopatry shape intraspecific diversity of widespread and dominant cyanobacteria.</title>
        <authorList>
            <person name="Wei J."/>
            <person name="Shu W."/>
            <person name="Hu C."/>
        </authorList>
    </citation>
    <scope>NUCLEOTIDE SEQUENCE [LARGE SCALE GENOMIC DNA]</scope>
    <source>
        <strain evidence="1 2">AS-A4</strain>
    </source>
</reference>
<sequence length="49" mass="5386">MRRRVFFRSGQGDPELEAFNLRVANGGAECHTPFPAFIHSTPPAAKTPC</sequence>
<dbReference type="Proteomes" id="UP001476950">
    <property type="component" value="Unassembled WGS sequence"/>
</dbReference>
<name>A0ABV0KX29_9CYAN</name>
<evidence type="ECO:0000313" key="1">
    <source>
        <dbReference type="EMBL" id="MEP1062865.1"/>
    </source>
</evidence>
<gene>
    <name evidence="1" type="ORF">NDI38_31335</name>
</gene>
<proteinExistence type="predicted"/>
<protein>
    <submittedName>
        <fullName evidence="1">Uncharacterized protein</fullName>
    </submittedName>
</protein>
<evidence type="ECO:0000313" key="2">
    <source>
        <dbReference type="Proteomes" id="UP001476950"/>
    </source>
</evidence>
<organism evidence="1 2">
    <name type="scientific">Stenomitos frigidus AS-A4</name>
    <dbReference type="NCBI Taxonomy" id="2933935"/>
    <lineage>
        <taxon>Bacteria</taxon>
        <taxon>Bacillati</taxon>
        <taxon>Cyanobacteriota</taxon>
        <taxon>Cyanophyceae</taxon>
        <taxon>Leptolyngbyales</taxon>
        <taxon>Leptolyngbyaceae</taxon>
        <taxon>Stenomitos</taxon>
    </lineage>
</organism>
<dbReference type="EMBL" id="JAMPLM010000106">
    <property type="protein sequence ID" value="MEP1062865.1"/>
    <property type="molecule type" value="Genomic_DNA"/>
</dbReference>
<keyword evidence="2" id="KW-1185">Reference proteome</keyword>